<dbReference type="InterPro" id="IPR000914">
    <property type="entry name" value="SBP_5_dom"/>
</dbReference>
<keyword evidence="3 4" id="KW-0732">Signal</keyword>
<evidence type="ECO:0000256" key="3">
    <source>
        <dbReference type="ARBA" id="ARBA00022729"/>
    </source>
</evidence>
<keyword evidence="7" id="KW-1185">Reference proteome</keyword>
<evidence type="ECO:0000313" key="6">
    <source>
        <dbReference type="EMBL" id="SCY94681.1"/>
    </source>
</evidence>
<dbReference type="Proteomes" id="UP000199569">
    <property type="component" value="Unassembled WGS sequence"/>
</dbReference>
<name>A0A1G5K390_9HYPH</name>
<dbReference type="PANTHER" id="PTHR30290">
    <property type="entry name" value="PERIPLASMIC BINDING COMPONENT OF ABC TRANSPORTER"/>
    <property type="match status" value="1"/>
</dbReference>
<evidence type="ECO:0000256" key="1">
    <source>
        <dbReference type="ARBA" id="ARBA00004418"/>
    </source>
</evidence>
<comment type="similarity">
    <text evidence="2">Belongs to the bacterial solute-binding protein 5 family.</text>
</comment>
<protein>
    <submittedName>
        <fullName evidence="6">Peptide/nickel transport system substrate-binding protein</fullName>
    </submittedName>
</protein>
<proteinExistence type="inferred from homology"/>
<accession>A0A1G5K390</accession>
<gene>
    <name evidence="6" type="ORF">SAMN02927923_03016</name>
</gene>
<dbReference type="OrthoDB" id="9803988at2"/>
<feature type="signal peptide" evidence="4">
    <location>
        <begin position="1"/>
        <end position="25"/>
    </location>
</feature>
<dbReference type="CDD" id="cd08515">
    <property type="entry name" value="PBP2_NikA_DppA_OppA_like_10"/>
    <property type="match status" value="1"/>
</dbReference>
<evidence type="ECO:0000256" key="4">
    <source>
        <dbReference type="SAM" id="SignalP"/>
    </source>
</evidence>
<feature type="domain" description="Solute-binding protein family 5" evidence="5">
    <location>
        <begin position="76"/>
        <end position="430"/>
    </location>
</feature>
<evidence type="ECO:0000259" key="5">
    <source>
        <dbReference type="Pfam" id="PF00496"/>
    </source>
</evidence>
<dbReference type="GO" id="GO:1904680">
    <property type="term" value="F:peptide transmembrane transporter activity"/>
    <property type="evidence" value="ECO:0007669"/>
    <property type="project" value="TreeGrafter"/>
</dbReference>
<dbReference type="STRING" id="549386.SAMN02927923_03016"/>
<dbReference type="Pfam" id="PF00496">
    <property type="entry name" value="SBP_bac_5"/>
    <property type="match status" value="1"/>
</dbReference>
<dbReference type="PANTHER" id="PTHR30290:SF38">
    <property type="entry name" value="D,D-DIPEPTIDE-BINDING PERIPLASMIC PROTEIN DDPA-RELATED"/>
    <property type="match status" value="1"/>
</dbReference>
<comment type="subcellular location">
    <subcellularLocation>
        <location evidence="1">Periplasm</location>
    </subcellularLocation>
</comment>
<dbReference type="PIRSF" id="PIRSF002741">
    <property type="entry name" value="MppA"/>
    <property type="match status" value="1"/>
</dbReference>
<dbReference type="GO" id="GO:0043190">
    <property type="term" value="C:ATP-binding cassette (ABC) transporter complex"/>
    <property type="evidence" value="ECO:0007669"/>
    <property type="project" value="InterPro"/>
</dbReference>
<feature type="chain" id="PRO_5011660286" evidence="4">
    <location>
        <begin position="26"/>
        <end position="510"/>
    </location>
</feature>
<dbReference type="Gene3D" id="3.10.105.10">
    <property type="entry name" value="Dipeptide-binding Protein, Domain 3"/>
    <property type="match status" value="1"/>
</dbReference>
<dbReference type="Gene3D" id="3.40.190.10">
    <property type="entry name" value="Periplasmic binding protein-like II"/>
    <property type="match status" value="1"/>
</dbReference>
<dbReference type="InterPro" id="IPR039424">
    <property type="entry name" value="SBP_5"/>
</dbReference>
<dbReference type="InterPro" id="IPR030678">
    <property type="entry name" value="Peptide/Ni-bd"/>
</dbReference>
<dbReference type="GO" id="GO:0015833">
    <property type="term" value="P:peptide transport"/>
    <property type="evidence" value="ECO:0007669"/>
    <property type="project" value="TreeGrafter"/>
</dbReference>
<dbReference type="SUPFAM" id="SSF53850">
    <property type="entry name" value="Periplasmic binding protein-like II"/>
    <property type="match status" value="1"/>
</dbReference>
<dbReference type="GO" id="GO:0030288">
    <property type="term" value="C:outer membrane-bounded periplasmic space"/>
    <property type="evidence" value="ECO:0007669"/>
    <property type="project" value="UniProtKB-ARBA"/>
</dbReference>
<evidence type="ECO:0000313" key="7">
    <source>
        <dbReference type="Proteomes" id="UP000199569"/>
    </source>
</evidence>
<sequence length="510" mass="57160">MSLLRKVATLSLASTALLTGVFGSAALAGKSDNTIRFAYDQAPESVDPYFNNVRIGVIIGQHVWDTLVYRDPNTNEYKGQLATAWRQIDDRTLEFDLRQGVKFHNGEEFDADDVVYTMNFISKPENKVVTQANVSWVEKAEKLDKYKVRITTKQPFPAAIEYLSGPVVIHPNEYYEKVGPKGQNDKPVGSGPYKVTNYVPGKSITLEKNPDYFKDSPKPQPKIAKIDIRFIPDRQTQMAEAISGGVDFIMHVPKDQAEQLEAVPTLQVVSGETMRIVFMQMNTLENTPAPALRDERVRKAIIHAIDRESMVKSIVGAGSRVLNTICFPSQFGCTDEGATKYAYDPAKSKELLKEAGFANGLELDIVAYRERNQTEALIGYLQAVGIKTNLRFLQYAAMRESIAAGKANLTHQTWGSFSVNDTSAATSNYFGFRSEDITRDPQVRDLLTKGDTSIDPEVRKASYREALKIIADKAYAVPLYSLPVYYVATSDLTFKAYPDEMPRFWEMSWK</sequence>
<dbReference type="EMBL" id="FMVJ01000008">
    <property type="protein sequence ID" value="SCY94681.1"/>
    <property type="molecule type" value="Genomic_DNA"/>
</dbReference>
<dbReference type="AlphaFoldDB" id="A0A1G5K390"/>
<reference evidence="6 7" key="1">
    <citation type="submission" date="2016-10" db="EMBL/GenBank/DDBJ databases">
        <authorList>
            <person name="de Groot N.N."/>
        </authorList>
    </citation>
    <scope>NUCLEOTIDE SEQUENCE [LARGE SCALE GENOMIC DNA]</scope>
    <source>
        <strain evidence="6 7">CGMCC 1.7666</strain>
    </source>
</reference>
<dbReference type="Gene3D" id="3.90.76.10">
    <property type="entry name" value="Dipeptide-binding Protein, Domain 1"/>
    <property type="match status" value="1"/>
</dbReference>
<evidence type="ECO:0000256" key="2">
    <source>
        <dbReference type="ARBA" id="ARBA00005695"/>
    </source>
</evidence>
<organism evidence="6 7">
    <name type="scientific">Microvirga guangxiensis</name>
    <dbReference type="NCBI Taxonomy" id="549386"/>
    <lineage>
        <taxon>Bacteria</taxon>
        <taxon>Pseudomonadati</taxon>
        <taxon>Pseudomonadota</taxon>
        <taxon>Alphaproteobacteria</taxon>
        <taxon>Hyphomicrobiales</taxon>
        <taxon>Methylobacteriaceae</taxon>
        <taxon>Microvirga</taxon>
    </lineage>
</organism>